<dbReference type="EMBL" id="UOFY01000020">
    <property type="protein sequence ID" value="VAX07637.1"/>
    <property type="molecule type" value="Genomic_DNA"/>
</dbReference>
<evidence type="ECO:0000256" key="7">
    <source>
        <dbReference type="SAM" id="Phobius"/>
    </source>
</evidence>
<evidence type="ECO:0000256" key="1">
    <source>
        <dbReference type="ARBA" id="ARBA00022475"/>
    </source>
</evidence>
<dbReference type="AlphaFoldDB" id="A0A3B1BSI2"/>
<dbReference type="EC" id="3.4.23.36" evidence="8"/>
<dbReference type="PRINTS" id="PR00781">
    <property type="entry name" value="LIPOSIGPTASE"/>
</dbReference>
<feature type="transmembrane region" description="Helical" evidence="7">
    <location>
        <begin position="91"/>
        <end position="112"/>
    </location>
</feature>
<keyword evidence="1" id="KW-1003">Cell membrane</keyword>
<evidence type="ECO:0000313" key="8">
    <source>
        <dbReference type="EMBL" id="VAX07637.1"/>
    </source>
</evidence>
<protein>
    <submittedName>
        <fullName evidence="8">Lipoprotein signal peptidase</fullName>
        <ecNumber evidence="8">3.4.23.36</ecNumber>
    </submittedName>
</protein>
<reference evidence="8" key="1">
    <citation type="submission" date="2018-06" db="EMBL/GenBank/DDBJ databases">
        <authorList>
            <person name="Zhirakovskaya E."/>
        </authorList>
    </citation>
    <scope>NUCLEOTIDE SEQUENCE</scope>
</reference>
<dbReference type="GO" id="GO:0016020">
    <property type="term" value="C:membrane"/>
    <property type="evidence" value="ECO:0007669"/>
    <property type="project" value="InterPro"/>
</dbReference>
<keyword evidence="8" id="KW-0449">Lipoprotein</keyword>
<gene>
    <name evidence="8" type="ORF">MNBD_GAMMA25-986</name>
</gene>
<keyword evidence="6 7" id="KW-0472">Membrane</keyword>
<dbReference type="PANTHER" id="PTHR33695:SF1">
    <property type="entry name" value="LIPOPROTEIN SIGNAL PEPTIDASE"/>
    <property type="match status" value="1"/>
</dbReference>
<sequence length="162" mass="18224">MLKWLWLSVLVIVLDQISKYMASQMLVMYEPVAVMPMFNFTLIHNPGAAFSFLSDAGGWQRWFFSIVAIVVSGVIYNWLRKLQAQQTLQAVALAMVLGGALGNVIDRLLLGYVVDFIQIYYEQWYWPAFNIADSAISTGVVLLIVDTLRGGHKETDASQSKE</sequence>
<dbReference type="GO" id="GO:0004190">
    <property type="term" value="F:aspartic-type endopeptidase activity"/>
    <property type="evidence" value="ECO:0007669"/>
    <property type="project" value="UniProtKB-EC"/>
</dbReference>
<keyword evidence="3 7" id="KW-0812">Transmembrane</keyword>
<keyword evidence="5 7" id="KW-1133">Transmembrane helix</keyword>
<evidence type="ECO:0000256" key="3">
    <source>
        <dbReference type="ARBA" id="ARBA00022692"/>
    </source>
</evidence>
<proteinExistence type="inferred from homology"/>
<dbReference type="NCBIfam" id="TIGR00077">
    <property type="entry name" value="lspA"/>
    <property type="match status" value="1"/>
</dbReference>
<evidence type="ECO:0000256" key="2">
    <source>
        <dbReference type="ARBA" id="ARBA00022670"/>
    </source>
</evidence>
<name>A0A3B1BSI2_9ZZZZ</name>
<feature type="transmembrane region" description="Helical" evidence="7">
    <location>
        <begin position="124"/>
        <end position="145"/>
    </location>
</feature>
<evidence type="ECO:0000256" key="6">
    <source>
        <dbReference type="ARBA" id="ARBA00023136"/>
    </source>
</evidence>
<keyword evidence="4 8" id="KW-0378">Hydrolase</keyword>
<organism evidence="8">
    <name type="scientific">hydrothermal vent metagenome</name>
    <dbReference type="NCBI Taxonomy" id="652676"/>
    <lineage>
        <taxon>unclassified sequences</taxon>
        <taxon>metagenomes</taxon>
        <taxon>ecological metagenomes</taxon>
    </lineage>
</organism>
<dbReference type="HAMAP" id="MF_00161">
    <property type="entry name" value="LspA"/>
    <property type="match status" value="1"/>
</dbReference>
<dbReference type="GO" id="GO:0006508">
    <property type="term" value="P:proteolysis"/>
    <property type="evidence" value="ECO:0007669"/>
    <property type="project" value="UniProtKB-KW"/>
</dbReference>
<dbReference type="InterPro" id="IPR001872">
    <property type="entry name" value="Peptidase_A8"/>
</dbReference>
<feature type="transmembrane region" description="Helical" evidence="7">
    <location>
        <begin position="62"/>
        <end position="79"/>
    </location>
</feature>
<dbReference type="Pfam" id="PF01252">
    <property type="entry name" value="Peptidase_A8"/>
    <property type="match status" value="1"/>
</dbReference>
<evidence type="ECO:0000256" key="5">
    <source>
        <dbReference type="ARBA" id="ARBA00022989"/>
    </source>
</evidence>
<dbReference type="PROSITE" id="PS00855">
    <property type="entry name" value="SPASE_II"/>
    <property type="match status" value="1"/>
</dbReference>
<accession>A0A3B1BSI2</accession>
<dbReference type="PANTHER" id="PTHR33695">
    <property type="entry name" value="LIPOPROTEIN SIGNAL PEPTIDASE"/>
    <property type="match status" value="1"/>
</dbReference>
<keyword evidence="2" id="KW-0645">Protease</keyword>
<evidence type="ECO:0000256" key="4">
    <source>
        <dbReference type="ARBA" id="ARBA00022801"/>
    </source>
</evidence>